<organism evidence="1 2">
    <name type="scientific">Acetobacter oeni</name>
    <dbReference type="NCBI Taxonomy" id="304077"/>
    <lineage>
        <taxon>Bacteria</taxon>
        <taxon>Pseudomonadati</taxon>
        <taxon>Pseudomonadota</taxon>
        <taxon>Alphaproteobacteria</taxon>
        <taxon>Acetobacterales</taxon>
        <taxon>Acetobacteraceae</taxon>
        <taxon>Acetobacter</taxon>
    </lineage>
</organism>
<gene>
    <name evidence="1" type="ORF">AOE01nite_19930</name>
</gene>
<name>A0A511XLG2_9PROT</name>
<proteinExistence type="predicted"/>
<dbReference type="SUPFAM" id="SSF51412">
    <property type="entry name" value="Inosine monophosphate dehydrogenase (IMPDH)"/>
    <property type="match status" value="1"/>
</dbReference>
<dbReference type="EMBL" id="BJYG01000025">
    <property type="protein sequence ID" value="GEN63769.1"/>
    <property type="molecule type" value="Genomic_DNA"/>
</dbReference>
<reference evidence="1 2" key="1">
    <citation type="submission" date="2019-07" db="EMBL/GenBank/DDBJ databases">
        <title>Whole genome shotgun sequence of Acetobacter oeni NBRC 105207.</title>
        <authorList>
            <person name="Hosoyama A."/>
            <person name="Uohara A."/>
            <person name="Ohji S."/>
            <person name="Ichikawa N."/>
        </authorList>
    </citation>
    <scope>NUCLEOTIDE SEQUENCE [LARGE SCALE GENOMIC DNA]</scope>
    <source>
        <strain evidence="1 2">NBRC 105207</strain>
    </source>
</reference>
<sequence length="136" mass="14340">MNGTEILTALQTGAVAAQMGTAFVACDESAASPVHRVALVMAETAMMRSISGRPARGVVNRFTELDTEPDRPAVPAYPYAYDAGKTLDAAARSRGESGYGAFRAGQGAARTRPIRAACLMTLLSEELRNAATPHNR</sequence>
<dbReference type="PANTHER" id="PTHR42747">
    <property type="entry name" value="NITRONATE MONOOXYGENASE-RELATED"/>
    <property type="match status" value="1"/>
</dbReference>
<accession>A0A511XLG2</accession>
<comment type="caution">
    <text evidence="1">The sequence shown here is derived from an EMBL/GenBank/DDBJ whole genome shotgun (WGS) entry which is preliminary data.</text>
</comment>
<dbReference type="Proteomes" id="UP000321746">
    <property type="component" value="Unassembled WGS sequence"/>
</dbReference>
<dbReference type="GO" id="GO:0018580">
    <property type="term" value="F:nitronate monooxygenase activity"/>
    <property type="evidence" value="ECO:0007669"/>
    <property type="project" value="TreeGrafter"/>
</dbReference>
<keyword evidence="2" id="KW-1185">Reference proteome</keyword>
<dbReference type="InterPro" id="IPR013785">
    <property type="entry name" value="Aldolase_TIM"/>
</dbReference>
<dbReference type="AlphaFoldDB" id="A0A511XLG2"/>
<evidence type="ECO:0000313" key="1">
    <source>
        <dbReference type="EMBL" id="GEN63769.1"/>
    </source>
</evidence>
<dbReference type="PANTHER" id="PTHR42747:SF3">
    <property type="entry name" value="NITRONATE MONOOXYGENASE-RELATED"/>
    <property type="match status" value="1"/>
</dbReference>
<dbReference type="Gene3D" id="3.20.20.70">
    <property type="entry name" value="Aldolase class I"/>
    <property type="match status" value="1"/>
</dbReference>
<protein>
    <submittedName>
        <fullName evidence="1">Uncharacterized protein</fullName>
    </submittedName>
</protein>
<evidence type="ECO:0000313" key="2">
    <source>
        <dbReference type="Proteomes" id="UP000321746"/>
    </source>
</evidence>
<dbReference type="Pfam" id="PF03060">
    <property type="entry name" value="NMO"/>
    <property type="match status" value="1"/>
</dbReference>